<evidence type="ECO:0000313" key="2">
    <source>
        <dbReference type="EMBL" id="SMQ53287.1"/>
    </source>
</evidence>
<dbReference type="PANTHER" id="PTHR43157:SF31">
    <property type="entry name" value="PHOSPHATIDYLINOSITOL-GLYCAN BIOSYNTHESIS CLASS F PROTEIN"/>
    <property type="match status" value="1"/>
</dbReference>
<keyword evidence="1" id="KW-0560">Oxidoreductase</keyword>
<dbReference type="Proteomes" id="UP000215127">
    <property type="component" value="Chromosome 8"/>
</dbReference>
<dbReference type="InterPro" id="IPR036291">
    <property type="entry name" value="NAD(P)-bd_dom_sf"/>
</dbReference>
<evidence type="ECO:0000313" key="3">
    <source>
        <dbReference type="Proteomes" id="UP000215127"/>
    </source>
</evidence>
<name>A0A1X7S266_ZYMT9</name>
<accession>A0A1X7S266</accession>
<sequence>MFQRFDVNTKGTDLAQDLAPYIAGKTLLITGVSPGGHGAFFAETISSLEQGLKLLILASRSLSKLKGTQDKIRSINSKVEVRPLVLDLQSFDSVRAAAKEVIAQTEHIDVLVNNAGVMAPPYSKTIDGFESTFQTNHLSPFLFTNLIMEKLMSALEQRVVIVSSNGYRLGHVRYNDYNFHMRLSQS</sequence>
<keyword evidence="3" id="KW-1185">Reference proteome</keyword>
<dbReference type="SUPFAM" id="SSF51735">
    <property type="entry name" value="NAD(P)-binding Rossmann-fold domains"/>
    <property type="match status" value="1"/>
</dbReference>
<evidence type="ECO:0008006" key="4">
    <source>
        <dbReference type="Google" id="ProtNLM"/>
    </source>
</evidence>
<gene>
    <name evidence="2" type="ORF">ZT3D7_G8440</name>
</gene>
<proteinExistence type="predicted"/>
<protein>
    <recommendedName>
        <fullName evidence="4">Ketoreductase (KR) domain-containing protein</fullName>
    </recommendedName>
</protein>
<dbReference type="Gene3D" id="3.40.50.720">
    <property type="entry name" value="NAD(P)-binding Rossmann-like Domain"/>
    <property type="match status" value="1"/>
</dbReference>
<dbReference type="InterPro" id="IPR002347">
    <property type="entry name" value="SDR_fam"/>
</dbReference>
<dbReference type="PANTHER" id="PTHR43157">
    <property type="entry name" value="PHOSPHATIDYLINOSITOL-GLYCAN BIOSYNTHESIS CLASS F PROTEIN-RELATED"/>
    <property type="match status" value="1"/>
</dbReference>
<reference evidence="2 3" key="1">
    <citation type="submission" date="2016-06" db="EMBL/GenBank/DDBJ databases">
        <authorList>
            <person name="Kjaerup R.B."/>
            <person name="Dalgaard T.S."/>
            <person name="Juul-Madsen H.R."/>
        </authorList>
    </citation>
    <scope>NUCLEOTIDE SEQUENCE [LARGE SCALE GENOMIC DNA]</scope>
</reference>
<dbReference type="Pfam" id="PF00106">
    <property type="entry name" value="adh_short"/>
    <property type="match status" value="1"/>
</dbReference>
<dbReference type="EMBL" id="LT853699">
    <property type="protein sequence ID" value="SMQ53287.1"/>
    <property type="molecule type" value="Genomic_DNA"/>
</dbReference>
<dbReference type="STRING" id="1276538.A0A1X7S266"/>
<organism evidence="2 3">
    <name type="scientific">Zymoseptoria tritici (strain ST99CH_3D7)</name>
    <dbReference type="NCBI Taxonomy" id="1276538"/>
    <lineage>
        <taxon>Eukaryota</taxon>
        <taxon>Fungi</taxon>
        <taxon>Dikarya</taxon>
        <taxon>Ascomycota</taxon>
        <taxon>Pezizomycotina</taxon>
        <taxon>Dothideomycetes</taxon>
        <taxon>Dothideomycetidae</taxon>
        <taxon>Mycosphaerellales</taxon>
        <taxon>Mycosphaerellaceae</taxon>
        <taxon>Zymoseptoria</taxon>
    </lineage>
</organism>
<dbReference type="GO" id="GO:0016491">
    <property type="term" value="F:oxidoreductase activity"/>
    <property type="evidence" value="ECO:0007669"/>
    <property type="project" value="UniProtKB-KW"/>
</dbReference>
<evidence type="ECO:0000256" key="1">
    <source>
        <dbReference type="ARBA" id="ARBA00023002"/>
    </source>
</evidence>
<dbReference type="AlphaFoldDB" id="A0A1X7S266"/>